<dbReference type="EMBL" id="JALDAY010000013">
    <property type="protein sequence ID" value="MCI3276724.1"/>
    <property type="molecule type" value="Genomic_DNA"/>
</dbReference>
<name>A0ABS9YHL9_9ACTN</name>
<gene>
    <name evidence="1" type="ORF">MQP27_37185</name>
</gene>
<dbReference type="InterPro" id="IPR032710">
    <property type="entry name" value="NTF2-like_dom_sf"/>
</dbReference>
<evidence type="ECO:0000313" key="1">
    <source>
        <dbReference type="EMBL" id="MCI3276724.1"/>
    </source>
</evidence>
<evidence type="ECO:0000313" key="2">
    <source>
        <dbReference type="Proteomes" id="UP001165269"/>
    </source>
</evidence>
<protein>
    <recommendedName>
        <fullName evidence="3">SnoaL-like domain-containing protein</fullName>
    </recommendedName>
</protein>
<organism evidence="1 2">
    <name type="scientific">Streptomyces cylindrosporus</name>
    <dbReference type="NCBI Taxonomy" id="2927583"/>
    <lineage>
        <taxon>Bacteria</taxon>
        <taxon>Bacillati</taxon>
        <taxon>Actinomycetota</taxon>
        <taxon>Actinomycetes</taxon>
        <taxon>Kitasatosporales</taxon>
        <taxon>Streptomycetaceae</taxon>
        <taxon>Streptomyces</taxon>
    </lineage>
</organism>
<dbReference type="RefSeq" id="WP_242773632.1">
    <property type="nucleotide sequence ID" value="NZ_JALDAY010000013.1"/>
</dbReference>
<evidence type="ECO:0008006" key="3">
    <source>
        <dbReference type="Google" id="ProtNLM"/>
    </source>
</evidence>
<accession>A0ABS9YHL9</accession>
<dbReference type="SUPFAM" id="SSF54427">
    <property type="entry name" value="NTF2-like"/>
    <property type="match status" value="1"/>
</dbReference>
<reference evidence="1" key="1">
    <citation type="submission" date="2022-03" db="EMBL/GenBank/DDBJ databases">
        <title>Streptomyces 7R015 and 7R016 isolated from Barleria lupulina in Thailand.</title>
        <authorList>
            <person name="Kanchanasin P."/>
            <person name="Phongsopitanun W."/>
            <person name="Tanasupawat S."/>
        </authorList>
    </citation>
    <scope>NUCLEOTIDE SEQUENCE</scope>
    <source>
        <strain evidence="1">7R015</strain>
    </source>
</reference>
<sequence>MQQPFRPGPGAVTARLREALGTGDCRSLADVLHPYVCWNPSDASGNGCHTRSHVLSRCARLHALGLRARIEETFTYPAAVVLGLRIHGTVPPADPQTVMYHVFDVADGLVTRITCHADRAQALDAAFPGAVAEGPAR</sequence>
<proteinExistence type="predicted"/>
<keyword evidence="2" id="KW-1185">Reference proteome</keyword>
<comment type="caution">
    <text evidence="1">The sequence shown here is derived from an EMBL/GenBank/DDBJ whole genome shotgun (WGS) entry which is preliminary data.</text>
</comment>
<dbReference type="Proteomes" id="UP001165269">
    <property type="component" value="Unassembled WGS sequence"/>
</dbReference>
<dbReference type="Gene3D" id="3.10.450.50">
    <property type="match status" value="1"/>
</dbReference>